<accession>A0AAV2R250</accession>
<dbReference type="SMART" id="SM00034">
    <property type="entry name" value="CLECT"/>
    <property type="match status" value="2"/>
</dbReference>
<feature type="signal peptide" evidence="1">
    <location>
        <begin position="1"/>
        <end position="17"/>
    </location>
</feature>
<dbReference type="InterPro" id="IPR001304">
    <property type="entry name" value="C-type_lectin-like"/>
</dbReference>
<evidence type="ECO:0000313" key="3">
    <source>
        <dbReference type="EMBL" id="CAL4112699.1"/>
    </source>
</evidence>
<evidence type="ECO:0000313" key="4">
    <source>
        <dbReference type="Proteomes" id="UP001497623"/>
    </source>
</evidence>
<feature type="domain" description="C-type lectin" evidence="2">
    <location>
        <begin position="101"/>
        <end position="227"/>
    </location>
</feature>
<sequence length="373" mass="41848">MTSISIACALIVGVCAGQPPLKLQHGSSDIYKSVSPIWADQSPMKNLQEDTEISVETPTVVPTNQLPRPLDPHHADNSDIAKEMKVFDKADPSCSYPFEPVGNMCYFFSEEKMNFHGAVTYCATLVQGHTGVTLAMLDYSREGNQALLDAAAARQNTFWVGGQTEDGVEWRWQDNREINLQAPFWRLDEPNAAQNKCLVAQVTSWGNIVRSLLYDYGCEDSLNFICENTCPVAFQRIGKHCYFHSEEYGLEHLSWQDARDYCQALSVHDGYHADLAVLGLPDQDDYHLMFNLHADYTGNAWIGAFAETACNFEWVDGRTLPTTSIYWVYDDPDCEENQPAVFLAIGTAHNQTSLGDTSETSLYPFVCQMFRNT</sequence>
<dbReference type="Gene3D" id="3.10.100.10">
    <property type="entry name" value="Mannose-Binding Protein A, subunit A"/>
    <property type="match status" value="2"/>
</dbReference>
<dbReference type="PANTHER" id="PTHR45784">
    <property type="entry name" value="C-TYPE LECTIN DOMAIN FAMILY 20 MEMBER A-RELATED"/>
    <property type="match status" value="1"/>
</dbReference>
<evidence type="ECO:0000256" key="1">
    <source>
        <dbReference type="SAM" id="SignalP"/>
    </source>
</evidence>
<dbReference type="CDD" id="cd00037">
    <property type="entry name" value="CLECT"/>
    <property type="match status" value="2"/>
</dbReference>
<dbReference type="PANTHER" id="PTHR45784:SF3">
    <property type="entry name" value="C-TYPE LECTIN DOMAIN FAMILY 4 MEMBER K-LIKE-RELATED"/>
    <property type="match status" value="1"/>
</dbReference>
<keyword evidence="4" id="KW-1185">Reference proteome</keyword>
<dbReference type="InterPro" id="IPR016186">
    <property type="entry name" value="C-type_lectin-like/link_sf"/>
</dbReference>
<organism evidence="3 4">
    <name type="scientific">Meganyctiphanes norvegica</name>
    <name type="common">Northern krill</name>
    <name type="synonym">Thysanopoda norvegica</name>
    <dbReference type="NCBI Taxonomy" id="48144"/>
    <lineage>
        <taxon>Eukaryota</taxon>
        <taxon>Metazoa</taxon>
        <taxon>Ecdysozoa</taxon>
        <taxon>Arthropoda</taxon>
        <taxon>Crustacea</taxon>
        <taxon>Multicrustacea</taxon>
        <taxon>Malacostraca</taxon>
        <taxon>Eumalacostraca</taxon>
        <taxon>Eucarida</taxon>
        <taxon>Euphausiacea</taxon>
        <taxon>Euphausiidae</taxon>
        <taxon>Meganyctiphanes</taxon>
    </lineage>
</organism>
<dbReference type="InterPro" id="IPR016187">
    <property type="entry name" value="CTDL_fold"/>
</dbReference>
<dbReference type="Pfam" id="PF00059">
    <property type="entry name" value="Lectin_C"/>
    <property type="match status" value="2"/>
</dbReference>
<dbReference type="Proteomes" id="UP001497623">
    <property type="component" value="Unassembled WGS sequence"/>
</dbReference>
<proteinExistence type="predicted"/>
<comment type="caution">
    <text evidence="3">The sequence shown here is derived from an EMBL/GenBank/DDBJ whole genome shotgun (WGS) entry which is preliminary data.</text>
</comment>
<dbReference type="PROSITE" id="PS50041">
    <property type="entry name" value="C_TYPE_LECTIN_2"/>
    <property type="match status" value="2"/>
</dbReference>
<protein>
    <recommendedName>
        <fullName evidence="2">C-type lectin domain-containing protein</fullName>
    </recommendedName>
</protein>
<feature type="domain" description="C-type lectin" evidence="2">
    <location>
        <begin position="237"/>
        <end position="368"/>
    </location>
</feature>
<evidence type="ECO:0000259" key="2">
    <source>
        <dbReference type="PROSITE" id="PS50041"/>
    </source>
</evidence>
<name>A0AAV2R250_MEGNR</name>
<feature type="chain" id="PRO_5043920800" description="C-type lectin domain-containing protein" evidence="1">
    <location>
        <begin position="18"/>
        <end position="373"/>
    </location>
</feature>
<dbReference type="EMBL" id="CAXKWB010015112">
    <property type="protein sequence ID" value="CAL4112699.1"/>
    <property type="molecule type" value="Genomic_DNA"/>
</dbReference>
<reference evidence="3 4" key="1">
    <citation type="submission" date="2024-05" db="EMBL/GenBank/DDBJ databases">
        <authorList>
            <person name="Wallberg A."/>
        </authorList>
    </citation>
    <scope>NUCLEOTIDE SEQUENCE [LARGE SCALE GENOMIC DNA]</scope>
</reference>
<dbReference type="SUPFAM" id="SSF56436">
    <property type="entry name" value="C-type lectin-like"/>
    <property type="match status" value="2"/>
</dbReference>
<gene>
    <name evidence="3" type="ORF">MNOR_LOCUS19955</name>
</gene>
<keyword evidence="1" id="KW-0732">Signal</keyword>
<dbReference type="AlphaFoldDB" id="A0AAV2R250"/>